<feature type="region of interest" description="Disordered" evidence="1">
    <location>
        <begin position="1"/>
        <end position="48"/>
    </location>
</feature>
<reference evidence="2 3" key="2">
    <citation type="journal article" date="2012" name="BMC Genomics">
        <title>A comparative genomics perspective on the genetic content of the alkaliphilic haloarchaeon Natrialba magadii ATCC 43099T.</title>
        <authorList>
            <person name="Siddaramappa S."/>
            <person name="Challacombe J.F."/>
            <person name="Decastro R.E."/>
            <person name="Pfeiffer F."/>
            <person name="Sastre D.E."/>
            <person name="Gimenez M.I."/>
            <person name="Paggi R.A."/>
            <person name="Detter J.C."/>
            <person name="Davenport K.W."/>
            <person name="Goodwin L.A."/>
            <person name="Kyrpides N."/>
            <person name="Tapia R."/>
            <person name="Pitluck S."/>
            <person name="Lucas S."/>
            <person name="Woyke T."/>
            <person name="Maupin-Furlow J.A."/>
        </authorList>
    </citation>
    <scope>NUCLEOTIDE SEQUENCE [LARGE SCALE GENOMIC DNA]</scope>
    <source>
        <strain evidence="3">ATCC 43099 / DSM 3394 / CCM 3739 / CIP 104546 / IAM 13178 / JCM 8861 / NBRC 102185 / NCIMB 2190 / MS3</strain>
    </source>
</reference>
<keyword evidence="3" id="KW-1185">Reference proteome</keyword>
<dbReference type="InterPro" id="IPR009003">
    <property type="entry name" value="Peptidase_S1_PA"/>
</dbReference>
<dbReference type="AlphaFoldDB" id="D3SVZ9"/>
<evidence type="ECO:0000256" key="1">
    <source>
        <dbReference type="SAM" id="MobiDB-lite"/>
    </source>
</evidence>
<dbReference type="OrthoDB" id="205970at2157"/>
<evidence type="ECO:0000313" key="2">
    <source>
        <dbReference type="EMBL" id="ADD05660.1"/>
    </source>
</evidence>
<dbReference type="RefSeq" id="WP_012996629.1">
    <property type="nucleotide sequence ID" value="NC_013922.1"/>
</dbReference>
<name>D3SVZ9_NATMM</name>
<evidence type="ECO:0000313" key="3">
    <source>
        <dbReference type="Proteomes" id="UP000001879"/>
    </source>
</evidence>
<dbReference type="SUPFAM" id="SSF50494">
    <property type="entry name" value="Trypsin-like serine proteases"/>
    <property type="match status" value="1"/>
</dbReference>
<dbReference type="eggNOG" id="arCOG10314">
    <property type="taxonomic scope" value="Archaea"/>
</dbReference>
<dbReference type="EMBL" id="CP001932">
    <property type="protein sequence ID" value="ADD05660.1"/>
    <property type="molecule type" value="Genomic_DNA"/>
</dbReference>
<sequence>MRITETEKEEPKKPTPGTEDEVTTSNTTRQPGEAIGDGEDYIGTLGAPVRESAGDDWHFFTCEHIGDGFSEGDTLYTGGSSFSSEIGEVIDESCSDDMAVAEPEDGWEPSRAIAGEGGTEVSGAGQFTLDGLADLEENDEEVKKFGTSSGITSGEVETHDGTYWVNEFSCPRRTNQLRWGDEDVGEGGDSGSPVYKTSPNNDDWFWVAASFHAIREDHIGGGDFAHGTSAWTITEDHGWQFYSPELVNRLGVNPRSARPAQPVEQFLC</sequence>
<feature type="compositionally biased region" description="Basic and acidic residues" evidence="1">
    <location>
        <begin position="1"/>
        <end position="13"/>
    </location>
</feature>
<reference evidence="3" key="1">
    <citation type="submission" date="2010-02" db="EMBL/GenBank/DDBJ databases">
        <title>Complete sequence of chromosome of Natrialba magadii ATCC 43099.</title>
        <authorList>
            <consortium name="US DOE Joint Genome Institute"/>
            <person name="Lucas S."/>
            <person name="Copeland A."/>
            <person name="Lapidus A."/>
            <person name="Cheng J.-F."/>
            <person name="Bruce D."/>
            <person name="Goodwin L."/>
            <person name="Pitluck S."/>
            <person name="Davenport K."/>
            <person name="Saunders E."/>
            <person name="Detter J.C."/>
            <person name="Han C."/>
            <person name="Tapia R."/>
            <person name="Land M."/>
            <person name="Hauser L."/>
            <person name="Kyrpides N."/>
            <person name="Mikhailova N."/>
            <person name="De Castro R.E."/>
            <person name="Maupin-Furlow J.A."/>
            <person name="Woyke T."/>
        </authorList>
    </citation>
    <scope>NUCLEOTIDE SEQUENCE [LARGE SCALE GENOMIC DNA]</scope>
    <source>
        <strain evidence="3">ATCC 43099 / DSM 3394 / CCM 3739 / CIP 104546 / IAM 13178 / JCM 8861 / NBRC 102185 / NCIMB 2190 / MS3</strain>
    </source>
</reference>
<gene>
    <name evidence="2" type="ordered locus">Nmag_2091</name>
</gene>
<dbReference type="Gene3D" id="2.40.10.10">
    <property type="entry name" value="Trypsin-like serine proteases"/>
    <property type="match status" value="2"/>
</dbReference>
<protein>
    <submittedName>
        <fullName evidence="2">Uncharacterized protein</fullName>
    </submittedName>
</protein>
<organism evidence="2 3">
    <name type="scientific">Natrialba magadii (strain ATCC 43099 / DSM 3394 / CCM 3739 / CIP 104546 / IAM 13178 / JCM 8861 / NBRC 102185 / NCIMB 2190 / MS3)</name>
    <name type="common">Natronobacterium magadii</name>
    <dbReference type="NCBI Taxonomy" id="547559"/>
    <lineage>
        <taxon>Archaea</taxon>
        <taxon>Methanobacteriati</taxon>
        <taxon>Methanobacteriota</taxon>
        <taxon>Stenosarchaea group</taxon>
        <taxon>Halobacteria</taxon>
        <taxon>Halobacteriales</taxon>
        <taxon>Natrialbaceae</taxon>
        <taxon>Natrialba</taxon>
    </lineage>
</organism>
<dbReference type="KEGG" id="nmg:Nmag_2091"/>
<accession>D3SVZ9</accession>
<dbReference type="GeneID" id="41351072"/>
<dbReference type="HOGENOM" id="CLU_1036712_0_0_2"/>
<dbReference type="PaxDb" id="547559-Nmag_2091"/>
<dbReference type="Proteomes" id="UP000001879">
    <property type="component" value="Chromosome"/>
</dbReference>
<dbReference type="InterPro" id="IPR043504">
    <property type="entry name" value="Peptidase_S1_PA_chymotrypsin"/>
</dbReference>
<proteinExistence type="predicted"/>